<feature type="transmembrane region" description="Helical" evidence="2">
    <location>
        <begin position="33"/>
        <end position="54"/>
    </location>
</feature>
<evidence type="ECO:0000313" key="4">
    <source>
        <dbReference type="Proteomes" id="UP000244446"/>
    </source>
</evidence>
<dbReference type="Proteomes" id="UP000244446">
    <property type="component" value="Unassembled WGS sequence"/>
</dbReference>
<keyword evidence="2" id="KW-0812">Transmembrane</keyword>
<evidence type="ECO:0000256" key="1">
    <source>
        <dbReference type="SAM" id="MobiDB-lite"/>
    </source>
</evidence>
<organism evidence="3 4">
    <name type="scientific">Pelagivirga sediminicola</name>
    <dbReference type="NCBI Taxonomy" id="2170575"/>
    <lineage>
        <taxon>Bacteria</taxon>
        <taxon>Pseudomonadati</taxon>
        <taxon>Pseudomonadota</taxon>
        <taxon>Alphaproteobacteria</taxon>
        <taxon>Rhodobacterales</taxon>
        <taxon>Paracoccaceae</taxon>
        <taxon>Pelagivirga</taxon>
    </lineage>
</organism>
<keyword evidence="2" id="KW-1133">Transmembrane helix</keyword>
<evidence type="ECO:0000313" key="3">
    <source>
        <dbReference type="EMBL" id="PVA10307.1"/>
    </source>
</evidence>
<feature type="transmembrane region" description="Helical" evidence="2">
    <location>
        <begin position="7"/>
        <end position="27"/>
    </location>
</feature>
<dbReference type="OrthoDB" id="7870164at2"/>
<sequence length="87" mass="9375">MNRLSIYMIVLSASGIAGALVVAAFSLGYYSVWAIALCVVVGLAIAIPSGKLIAKRIKKEDPAWDARRDAPQPDLDRSRSSRTDPTE</sequence>
<evidence type="ECO:0000256" key="2">
    <source>
        <dbReference type="SAM" id="Phobius"/>
    </source>
</evidence>
<proteinExistence type="predicted"/>
<keyword evidence="2" id="KW-0472">Membrane</keyword>
<comment type="caution">
    <text evidence="3">The sequence shown here is derived from an EMBL/GenBank/DDBJ whole genome shotgun (WGS) entry which is preliminary data.</text>
</comment>
<protein>
    <submittedName>
        <fullName evidence="3">Uncharacterized protein</fullName>
    </submittedName>
</protein>
<name>A0A2T7G7E8_9RHOB</name>
<dbReference type="AlphaFoldDB" id="A0A2T7G7E8"/>
<feature type="region of interest" description="Disordered" evidence="1">
    <location>
        <begin position="61"/>
        <end position="87"/>
    </location>
</feature>
<gene>
    <name evidence="3" type="ORF">DC366_08665</name>
</gene>
<keyword evidence="4" id="KW-1185">Reference proteome</keyword>
<reference evidence="3 4" key="1">
    <citation type="submission" date="2018-04" db="EMBL/GenBank/DDBJ databases">
        <title>Pelagivirga bohaiensis gen. nov., sp. nov., a bacterium isolated from the Bohai Sea.</title>
        <authorList>
            <person name="Ji X."/>
        </authorList>
    </citation>
    <scope>NUCLEOTIDE SEQUENCE [LARGE SCALE GENOMIC DNA]</scope>
    <source>
        <strain evidence="3 4">BH-SD19</strain>
    </source>
</reference>
<dbReference type="RefSeq" id="WP_108691820.1">
    <property type="nucleotide sequence ID" value="NZ_QCYH01000004.1"/>
</dbReference>
<accession>A0A2T7G7E8</accession>
<dbReference type="EMBL" id="QCYH01000004">
    <property type="protein sequence ID" value="PVA10307.1"/>
    <property type="molecule type" value="Genomic_DNA"/>
</dbReference>